<comment type="caution">
    <text evidence="1">The sequence shown here is derived from an EMBL/GenBank/DDBJ whole genome shotgun (WGS) entry which is preliminary data.</text>
</comment>
<dbReference type="InterPro" id="IPR025455">
    <property type="entry name" value="DUF4276"/>
</dbReference>
<evidence type="ECO:0000313" key="1">
    <source>
        <dbReference type="EMBL" id="OBQ27145.1"/>
    </source>
</evidence>
<organism evidence="1 2">
    <name type="scientific">Aphanizomenon flos-aquae LD13</name>
    <dbReference type="NCBI Taxonomy" id="1710894"/>
    <lineage>
        <taxon>Bacteria</taxon>
        <taxon>Bacillati</taxon>
        <taxon>Cyanobacteriota</taxon>
        <taxon>Cyanophyceae</taxon>
        <taxon>Nostocales</taxon>
        <taxon>Aphanizomenonaceae</taxon>
        <taxon>Aphanizomenon</taxon>
    </lineage>
</organism>
<accession>A0A1B7W1J2</accession>
<proteinExistence type="predicted"/>
<sequence>MIELVFLLEEPSAKAMIEGILPKIIVEIKDIVVRYIVFEGKQDMEKQIIGKLQGYNNPHAKFIILRDQDSGDCQVIKTNLQQKCETANKCQSIVRIACRELESWYLADLAAVEKAYNKNNISSLQNKNKFRNPDHLENPSKELKSLVPEYQKINGSRIIAPYLNIENDRSRSFYHFINSIKKIIHS</sequence>
<dbReference type="Proteomes" id="UP000092382">
    <property type="component" value="Unassembled WGS sequence"/>
</dbReference>
<evidence type="ECO:0000313" key="2">
    <source>
        <dbReference type="Proteomes" id="UP000092382"/>
    </source>
</evidence>
<dbReference type="EMBL" id="LJOY01000003">
    <property type="protein sequence ID" value="OBQ27145.1"/>
    <property type="molecule type" value="Genomic_DNA"/>
</dbReference>
<dbReference type="STRING" id="1803587.GCA_001593825_01507"/>
<dbReference type="PATRIC" id="fig|1710894.3.peg.3930"/>
<gene>
    <name evidence="1" type="ORF">AN481_01480</name>
</gene>
<evidence type="ECO:0008006" key="3">
    <source>
        <dbReference type="Google" id="ProtNLM"/>
    </source>
</evidence>
<dbReference type="AlphaFoldDB" id="A0A1B7W1J2"/>
<reference evidence="1 2" key="1">
    <citation type="submission" date="2015-09" db="EMBL/GenBank/DDBJ databases">
        <title>Whole genome shotgun sequence assembly of Aphanizomenon flos-aquae UKL13.</title>
        <authorList>
            <person name="Driscoll C."/>
        </authorList>
    </citation>
    <scope>NUCLEOTIDE SEQUENCE [LARGE SCALE GENOMIC DNA]</scope>
    <source>
        <strain evidence="1">MDT13</strain>
    </source>
</reference>
<name>A0A1B7W1J2_APHFL</name>
<dbReference type="Pfam" id="PF14103">
    <property type="entry name" value="DUF4276"/>
    <property type="match status" value="1"/>
</dbReference>
<protein>
    <recommendedName>
        <fullName evidence="3">DUF4276 family protein</fullName>
    </recommendedName>
</protein>